<feature type="transmembrane region" description="Helical" evidence="1">
    <location>
        <begin position="12"/>
        <end position="34"/>
    </location>
</feature>
<feature type="transmembrane region" description="Helical" evidence="1">
    <location>
        <begin position="323"/>
        <end position="344"/>
    </location>
</feature>
<feature type="transmembrane region" description="Helical" evidence="1">
    <location>
        <begin position="70"/>
        <end position="88"/>
    </location>
</feature>
<feature type="transmembrane region" description="Helical" evidence="1">
    <location>
        <begin position="40"/>
        <end position="58"/>
    </location>
</feature>
<evidence type="ECO:0000313" key="2">
    <source>
        <dbReference type="EMBL" id="TCZ69059.1"/>
    </source>
</evidence>
<feature type="transmembrane region" description="Helical" evidence="1">
    <location>
        <begin position="230"/>
        <end position="248"/>
    </location>
</feature>
<feature type="transmembrane region" description="Helical" evidence="1">
    <location>
        <begin position="128"/>
        <end position="146"/>
    </location>
</feature>
<dbReference type="GO" id="GO:0016874">
    <property type="term" value="F:ligase activity"/>
    <property type="evidence" value="ECO:0007669"/>
    <property type="project" value="UniProtKB-KW"/>
</dbReference>
<proteinExistence type="predicted"/>
<sequence>MNLITSKPVNFLLGKVQLFLFVFPFLVLIQTVVAAPSVDAVLNAVSFALGCVSLLYLFISDQIRISFRGFGPLFLFVAYLVLSTTWAPAGMKTISTHFTVRTLLTLVQAFVMVNVLGREGLFRSLKQVAILVVLCNLAFMIVFPVQSSWYGEDSSRIQGMFTSPNNMGQFLAFAFIVINFVEREKLPLVALLALDAMIVFQLFKCDSMTSLSGVILIFICYRLRFLLKPLFFVVIAAGLIVPHLNTIFGESTASLGVNNRDLTFTGRTGVWEIMMSDLKTQDRLATGFGSGGYWMPEEGFSPYNHIHELEWWPGQGHNGYMDILVMTGVLGLCLFVFFLLRTITSLFRRVPFEEPVCYFLFLIVLINNITEASFFREKHLYFVLLSLVYWCLFLEREEAPALEERQSEEGLRLLHA</sequence>
<dbReference type="Proteomes" id="UP000295164">
    <property type="component" value="Unassembled WGS sequence"/>
</dbReference>
<dbReference type="EMBL" id="SKFH01000023">
    <property type="protein sequence ID" value="TCZ69059.1"/>
    <property type="molecule type" value="Genomic_DNA"/>
</dbReference>
<reference evidence="2 3" key="1">
    <citation type="submission" date="2019-03" db="EMBL/GenBank/DDBJ databases">
        <authorList>
            <person name="Kim M.K.M."/>
        </authorList>
    </citation>
    <scope>NUCLEOTIDE SEQUENCE [LARGE SCALE GENOMIC DNA]</scope>
    <source>
        <strain evidence="2 3">17J68-15</strain>
    </source>
</reference>
<dbReference type="InterPro" id="IPR051533">
    <property type="entry name" value="WaaL-like"/>
</dbReference>
<evidence type="ECO:0000313" key="3">
    <source>
        <dbReference type="Proteomes" id="UP000295164"/>
    </source>
</evidence>
<name>A0A4R4DZ68_9BACT</name>
<dbReference type="OrthoDB" id="964038at2"/>
<comment type="caution">
    <text evidence="2">The sequence shown here is derived from an EMBL/GenBank/DDBJ whole genome shotgun (WGS) entry which is preliminary data.</text>
</comment>
<keyword evidence="1" id="KW-0472">Membrane</keyword>
<keyword evidence="1" id="KW-0812">Transmembrane</keyword>
<dbReference type="PANTHER" id="PTHR37422">
    <property type="entry name" value="TEICHURONIC ACID BIOSYNTHESIS PROTEIN TUAE"/>
    <property type="match status" value="1"/>
</dbReference>
<keyword evidence="3" id="KW-1185">Reference proteome</keyword>
<keyword evidence="2" id="KW-0436">Ligase</keyword>
<gene>
    <name evidence="2" type="ORF">E0486_12815</name>
</gene>
<evidence type="ECO:0000256" key="1">
    <source>
        <dbReference type="SAM" id="Phobius"/>
    </source>
</evidence>
<accession>A0A4R4DZ68</accession>
<keyword evidence="1" id="KW-1133">Transmembrane helix</keyword>
<dbReference type="PANTHER" id="PTHR37422:SF17">
    <property type="entry name" value="O-ANTIGEN LIGASE"/>
    <property type="match status" value="1"/>
</dbReference>
<dbReference type="RefSeq" id="WP_131852579.1">
    <property type="nucleotide sequence ID" value="NZ_SKFH01000023.1"/>
</dbReference>
<feature type="transmembrane region" description="Helical" evidence="1">
    <location>
        <begin position="356"/>
        <end position="374"/>
    </location>
</feature>
<protein>
    <submittedName>
        <fullName evidence="2">O-antigen ligase family protein</fullName>
    </submittedName>
</protein>
<dbReference type="GO" id="GO:0016020">
    <property type="term" value="C:membrane"/>
    <property type="evidence" value="ECO:0007669"/>
    <property type="project" value="UniProtKB-SubCell"/>
</dbReference>
<dbReference type="AlphaFoldDB" id="A0A4R4DZ68"/>
<feature type="transmembrane region" description="Helical" evidence="1">
    <location>
        <begin position="94"/>
        <end position="116"/>
    </location>
</feature>
<organism evidence="2 3">
    <name type="scientific">Flaviaesturariibacter aridisoli</name>
    <dbReference type="NCBI Taxonomy" id="2545761"/>
    <lineage>
        <taxon>Bacteria</taxon>
        <taxon>Pseudomonadati</taxon>
        <taxon>Bacteroidota</taxon>
        <taxon>Chitinophagia</taxon>
        <taxon>Chitinophagales</taxon>
        <taxon>Chitinophagaceae</taxon>
        <taxon>Flaviaestuariibacter</taxon>
    </lineage>
</organism>